<evidence type="ECO:0000313" key="5">
    <source>
        <dbReference type="Proteomes" id="UP000029999"/>
    </source>
</evidence>
<feature type="domain" description="Sulfatase-modifying factor enzyme-like" evidence="2">
    <location>
        <begin position="411"/>
        <end position="660"/>
    </location>
</feature>
<dbReference type="InterPro" id="IPR005532">
    <property type="entry name" value="SUMF_dom"/>
</dbReference>
<organism evidence="4 5">
    <name type="scientific">Methylophaga thiooxydans</name>
    <dbReference type="NCBI Taxonomy" id="392484"/>
    <lineage>
        <taxon>Bacteria</taxon>
        <taxon>Pseudomonadati</taxon>
        <taxon>Pseudomonadota</taxon>
        <taxon>Gammaproteobacteria</taxon>
        <taxon>Thiotrichales</taxon>
        <taxon>Piscirickettsiaceae</taxon>
        <taxon>Methylophaga</taxon>
    </lineage>
</organism>
<dbReference type="RefSeq" id="WP_036311402.1">
    <property type="nucleotide sequence ID" value="NZ_JRQD01000001.1"/>
</dbReference>
<dbReference type="SUPFAM" id="SSF56436">
    <property type="entry name" value="C-type lectin-like"/>
    <property type="match status" value="1"/>
</dbReference>
<keyword evidence="4" id="KW-0418">Kinase</keyword>
<gene>
    <name evidence="4" type="ORF">LP43_0389</name>
</gene>
<evidence type="ECO:0000259" key="3">
    <source>
        <dbReference type="Pfam" id="PF08308"/>
    </source>
</evidence>
<accession>A0A0A0BJ17</accession>
<feature type="transmembrane region" description="Helical" evidence="1">
    <location>
        <begin position="20"/>
        <end position="39"/>
    </location>
</feature>
<dbReference type="Pfam" id="PF03781">
    <property type="entry name" value="FGE-sulfatase"/>
    <property type="match status" value="1"/>
</dbReference>
<protein>
    <submittedName>
        <fullName evidence="4">Serine/threonine kinase</fullName>
    </submittedName>
</protein>
<dbReference type="STRING" id="392484.LP43_0389"/>
<dbReference type="InterPro" id="IPR051043">
    <property type="entry name" value="Sulfatase_Mod_Factor_Kinase"/>
</dbReference>
<feature type="domain" description="PEGA" evidence="3">
    <location>
        <begin position="324"/>
        <end position="389"/>
    </location>
</feature>
<name>A0A0A0BJ17_9GAMM</name>
<dbReference type="InterPro" id="IPR042095">
    <property type="entry name" value="SUMF_sf"/>
</dbReference>
<keyword evidence="1" id="KW-0812">Transmembrane</keyword>
<dbReference type="Pfam" id="PF08308">
    <property type="entry name" value="PEGA"/>
    <property type="match status" value="2"/>
</dbReference>
<dbReference type="GO" id="GO:0016301">
    <property type="term" value="F:kinase activity"/>
    <property type="evidence" value="ECO:0007669"/>
    <property type="project" value="UniProtKB-KW"/>
</dbReference>
<comment type="caution">
    <text evidence="4">The sequence shown here is derived from an EMBL/GenBank/DDBJ whole genome shotgun (WGS) entry which is preliminary data.</text>
</comment>
<sequence length="669" mass="72696">MNDFNQAIEAARRKQRFMTLSLLTGFVVIVLLIMTVVFASRGTRIEVLPSEITSQAQVSTERGLAFVVYGHLYSLSSVAEIKAQAPGFMPTTQQVSHDDFGKVTTITLKPLPGELVLTTSANTDETSWLINGDIAAVASSFQKTLEAGEYAITVSHPYYETESRTYSVGRGELIEEQIELTPIERTVSINSTPKGATVSIDDTEMGETPLQLSLVGGRHAVEITKPGFDPTLDEVEIKNTANDISRHYQLSPKSAGVNVSVSPAGGTLMRNGSPVAITAKVNINAGQKTTLTYTKPGFFPQSHTLTLAADEQRDIKFSLQKEMGEVEINATPQATVTINGKTAGQTPLKLSLLAVAHEVEVSLPGYRSVTKTLTPSAKSPATLSITLLPEKKARLLEAPRTYQTKAGDEMMLFTPNDKVLMGASRGEPGQRANEFVKTATITKPFYAGRHEVTNAAYTQFKPGHNGAGNVPVTSVSWLDAIQYANWLSRAENLTPVYGVTGGKLHSVNNNADGYRLLTEAEWEWLARKAGRPSQTQFVWGSNKTLPPKAANIADESSKGSVSTFVPRYDDGKPGIAPVMSMQRELSGLFDMGGNVSEWTHDSYNLNVPQKGAVFPHMLDTKITGMRVVKGANWRSGTLTELRASFREGLVETRDDLGFRLGRFLYGGNE</sequence>
<evidence type="ECO:0000313" key="4">
    <source>
        <dbReference type="EMBL" id="KGM07971.1"/>
    </source>
</evidence>
<dbReference type="InterPro" id="IPR013229">
    <property type="entry name" value="PEGA"/>
</dbReference>
<keyword evidence="1" id="KW-1133">Transmembrane helix</keyword>
<feature type="domain" description="PEGA" evidence="3">
    <location>
        <begin position="186"/>
        <end position="246"/>
    </location>
</feature>
<keyword evidence="4" id="KW-0808">Transferase</keyword>
<dbReference type="InterPro" id="IPR016187">
    <property type="entry name" value="CTDL_fold"/>
</dbReference>
<dbReference type="GO" id="GO:0120147">
    <property type="term" value="F:formylglycine-generating oxidase activity"/>
    <property type="evidence" value="ECO:0007669"/>
    <property type="project" value="TreeGrafter"/>
</dbReference>
<keyword evidence="1" id="KW-0472">Membrane</keyword>
<dbReference type="Proteomes" id="UP000029999">
    <property type="component" value="Unassembled WGS sequence"/>
</dbReference>
<dbReference type="PANTHER" id="PTHR23150:SF19">
    <property type="entry name" value="FORMYLGLYCINE-GENERATING ENZYME"/>
    <property type="match status" value="1"/>
</dbReference>
<evidence type="ECO:0000259" key="2">
    <source>
        <dbReference type="Pfam" id="PF03781"/>
    </source>
</evidence>
<dbReference type="EMBL" id="JRQD01000001">
    <property type="protein sequence ID" value="KGM07971.1"/>
    <property type="molecule type" value="Genomic_DNA"/>
</dbReference>
<dbReference type="PANTHER" id="PTHR23150">
    <property type="entry name" value="SULFATASE MODIFYING FACTOR 1, 2"/>
    <property type="match status" value="1"/>
</dbReference>
<evidence type="ECO:0000256" key="1">
    <source>
        <dbReference type="SAM" id="Phobius"/>
    </source>
</evidence>
<dbReference type="AlphaFoldDB" id="A0A0A0BJ17"/>
<reference evidence="4 5" key="1">
    <citation type="submission" date="2014-09" db="EMBL/GenBank/DDBJ databases">
        <authorList>
            <person name="Grob C."/>
            <person name="Taubert M."/>
            <person name="Howat A.M."/>
            <person name="Burns O.J."/>
            <person name="Dixon J.L."/>
            <person name="Chen Y."/>
            <person name="Murrell J.C."/>
        </authorList>
    </citation>
    <scope>NUCLEOTIDE SEQUENCE [LARGE SCALE GENOMIC DNA]</scope>
    <source>
        <strain evidence="4">L4</strain>
    </source>
</reference>
<proteinExistence type="predicted"/>
<dbReference type="Gene3D" id="3.90.1580.10">
    <property type="entry name" value="paralog of FGE (formylglycine-generating enzyme)"/>
    <property type="match status" value="1"/>
</dbReference>